<dbReference type="EMBL" id="JBHLZU010000024">
    <property type="protein sequence ID" value="MFB9907842.1"/>
    <property type="molecule type" value="Genomic_DNA"/>
</dbReference>
<accession>A0ABV6A3V6</accession>
<comment type="caution">
    <text evidence="1">The sequence shown here is derived from an EMBL/GenBank/DDBJ whole genome shotgun (WGS) entry which is preliminary data.</text>
</comment>
<proteinExistence type="predicted"/>
<reference evidence="1 2" key="1">
    <citation type="submission" date="2024-09" db="EMBL/GenBank/DDBJ databases">
        <authorList>
            <person name="Sun Q."/>
            <person name="Mori K."/>
        </authorList>
    </citation>
    <scope>NUCLEOTIDE SEQUENCE [LARGE SCALE GENOMIC DNA]</scope>
    <source>
        <strain evidence="1 2">TBRC 7907</strain>
    </source>
</reference>
<evidence type="ECO:0000313" key="1">
    <source>
        <dbReference type="EMBL" id="MFB9907842.1"/>
    </source>
</evidence>
<dbReference type="InterPro" id="IPR009097">
    <property type="entry name" value="Cyclic_Pdiesterase"/>
</dbReference>
<keyword evidence="1" id="KW-0436">Ligase</keyword>
<dbReference type="GO" id="GO:0016874">
    <property type="term" value="F:ligase activity"/>
    <property type="evidence" value="ECO:0007669"/>
    <property type="project" value="UniProtKB-KW"/>
</dbReference>
<dbReference type="RefSeq" id="WP_377858722.1">
    <property type="nucleotide sequence ID" value="NZ_JBHLZU010000024.1"/>
</dbReference>
<keyword evidence="2" id="KW-1185">Reference proteome</keyword>
<organism evidence="1 2">
    <name type="scientific">Allokutzneria oryzae</name>
    <dbReference type="NCBI Taxonomy" id="1378989"/>
    <lineage>
        <taxon>Bacteria</taxon>
        <taxon>Bacillati</taxon>
        <taxon>Actinomycetota</taxon>
        <taxon>Actinomycetes</taxon>
        <taxon>Pseudonocardiales</taxon>
        <taxon>Pseudonocardiaceae</taxon>
        <taxon>Allokutzneria</taxon>
    </lineage>
</organism>
<evidence type="ECO:0000313" key="2">
    <source>
        <dbReference type="Proteomes" id="UP001589693"/>
    </source>
</evidence>
<dbReference type="SUPFAM" id="SSF55144">
    <property type="entry name" value="LigT-like"/>
    <property type="match status" value="1"/>
</dbReference>
<sequence>MEWTLLHVYFVPDPVEIAPVVDAYRDVLDEVDCVARQPDEWLHATVLMVDGIPTRDVTEQQRADVEQQLRQVLGGLDAFTVTCGPALAGRSSIALDLVPDKDFMELVTLAKTAAGAVFGKAAVQYSGGRPHISLGYATGDGDSGIIQTTLRAATDLRATLTVDAVRLVDTHFDRDLVQFRWEDLAVIPLKR</sequence>
<name>A0ABV6A3V6_9PSEU</name>
<protein>
    <submittedName>
        <fullName evidence="1">2'-5' RNA ligase family protein</fullName>
    </submittedName>
</protein>
<dbReference type="Gene3D" id="3.90.1140.10">
    <property type="entry name" value="Cyclic phosphodiesterase"/>
    <property type="match status" value="1"/>
</dbReference>
<dbReference type="Proteomes" id="UP001589693">
    <property type="component" value="Unassembled WGS sequence"/>
</dbReference>
<dbReference type="Pfam" id="PF13563">
    <property type="entry name" value="2_5_RNA_ligase2"/>
    <property type="match status" value="1"/>
</dbReference>
<gene>
    <name evidence="1" type="ORF">ACFFQA_28230</name>
</gene>